<keyword evidence="2" id="KW-1185">Reference proteome</keyword>
<organism evidence="1 2">
    <name type="scientific">Roseateles violae</name>
    <dbReference type="NCBI Taxonomy" id="3058042"/>
    <lineage>
        <taxon>Bacteria</taxon>
        <taxon>Pseudomonadati</taxon>
        <taxon>Pseudomonadota</taxon>
        <taxon>Betaproteobacteria</taxon>
        <taxon>Burkholderiales</taxon>
        <taxon>Sphaerotilaceae</taxon>
        <taxon>Roseateles</taxon>
    </lineage>
</organism>
<proteinExistence type="predicted"/>
<evidence type="ECO:0000313" key="2">
    <source>
        <dbReference type="Proteomes" id="UP001228044"/>
    </source>
</evidence>
<dbReference type="Gene3D" id="3.30.530.20">
    <property type="match status" value="1"/>
</dbReference>
<dbReference type="SUPFAM" id="SSF55961">
    <property type="entry name" value="Bet v1-like"/>
    <property type="match status" value="1"/>
</dbReference>
<sequence length="176" mass="19630">MLKKILIVLLVAVLGLLGVAATRPDSFRVERSARIEAAPDKVFGLIQDLKQFNRWNPWLRKDPSTEGRYGNNSEGPGARYSWVSKEVGSGSMEITEVTAPSRMVMRLEFLEPMQTQSQAEFTLRPLAGGSTEVRWAMQGPAPYISKLMGLLFDMDKLIGKDFEDGLAKLKALAEQR</sequence>
<evidence type="ECO:0000313" key="1">
    <source>
        <dbReference type="EMBL" id="MDN3919175.1"/>
    </source>
</evidence>
<comment type="caution">
    <text evidence="1">The sequence shown here is derived from an EMBL/GenBank/DDBJ whole genome shotgun (WGS) entry which is preliminary data.</text>
</comment>
<dbReference type="InterPro" id="IPR023393">
    <property type="entry name" value="START-like_dom_sf"/>
</dbReference>
<name>A0ABT8DL86_9BURK</name>
<dbReference type="Proteomes" id="UP001228044">
    <property type="component" value="Unassembled WGS sequence"/>
</dbReference>
<dbReference type="InterPro" id="IPR019587">
    <property type="entry name" value="Polyketide_cyclase/dehydratase"/>
</dbReference>
<dbReference type="CDD" id="cd07818">
    <property type="entry name" value="SRPBCC_1"/>
    <property type="match status" value="1"/>
</dbReference>
<reference evidence="1 2" key="1">
    <citation type="submission" date="2023-06" db="EMBL/GenBank/DDBJ databases">
        <title>Pelomonas sp. PFR6 16S ribosomal RNA gene Genome sequencing and assembly.</title>
        <authorList>
            <person name="Woo H."/>
        </authorList>
    </citation>
    <scope>NUCLEOTIDE SEQUENCE [LARGE SCALE GENOMIC DNA]</scope>
    <source>
        <strain evidence="1 2">PFR6</strain>
    </source>
</reference>
<dbReference type="Pfam" id="PF10604">
    <property type="entry name" value="Polyketide_cyc2"/>
    <property type="match status" value="1"/>
</dbReference>
<dbReference type="EMBL" id="JAUHHC010000001">
    <property type="protein sequence ID" value="MDN3919175.1"/>
    <property type="molecule type" value="Genomic_DNA"/>
</dbReference>
<dbReference type="RefSeq" id="WP_290357484.1">
    <property type="nucleotide sequence ID" value="NZ_JAUHHC010000001.1"/>
</dbReference>
<gene>
    <name evidence="1" type="ORF">QWJ38_02665</name>
</gene>
<protein>
    <submittedName>
        <fullName evidence="1">SRPBCC family protein</fullName>
    </submittedName>
</protein>
<accession>A0ABT8DL86</accession>